<reference evidence="1" key="1">
    <citation type="submission" date="2020-06" db="EMBL/GenBank/DDBJ databases">
        <authorList>
            <consortium name="Plant Systems Biology data submission"/>
        </authorList>
    </citation>
    <scope>NUCLEOTIDE SEQUENCE</scope>
    <source>
        <strain evidence="1">D6</strain>
    </source>
</reference>
<gene>
    <name evidence="1" type="ORF">SEMRO_2333_G323680.1</name>
</gene>
<protein>
    <submittedName>
        <fullName evidence="1">Uncharacterized protein</fullName>
    </submittedName>
</protein>
<dbReference type="AlphaFoldDB" id="A0A9N8EZL0"/>
<accession>A0A9N8EZL0</accession>
<dbReference type="Proteomes" id="UP001153069">
    <property type="component" value="Unassembled WGS sequence"/>
</dbReference>
<organism evidence="1 2">
    <name type="scientific">Seminavis robusta</name>
    <dbReference type="NCBI Taxonomy" id="568900"/>
    <lineage>
        <taxon>Eukaryota</taxon>
        <taxon>Sar</taxon>
        <taxon>Stramenopiles</taxon>
        <taxon>Ochrophyta</taxon>
        <taxon>Bacillariophyta</taxon>
        <taxon>Bacillariophyceae</taxon>
        <taxon>Bacillariophycidae</taxon>
        <taxon>Naviculales</taxon>
        <taxon>Naviculaceae</taxon>
        <taxon>Seminavis</taxon>
    </lineage>
</organism>
<dbReference type="EMBL" id="CAICTM010002331">
    <property type="protein sequence ID" value="CAB9528834.1"/>
    <property type="molecule type" value="Genomic_DNA"/>
</dbReference>
<keyword evidence="2" id="KW-1185">Reference proteome</keyword>
<name>A0A9N8EZL0_9STRA</name>
<proteinExistence type="predicted"/>
<evidence type="ECO:0000313" key="1">
    <source>
        <dbReference type="EMBL" id="CAB9528834.1"/>
    </source>
</evidence>
<evidence type="ECO:0000313" key="2">
    <source>
        <dbReference type="Proteomes" id="UP001153069"/>
    </source>
</evidence>
<sequence length="151" mass="17266">MAGAGSALALKFFRMSLYESTQQKIYADRIIEILKTNLTLHTVLIEGLLLGFLEPEQEKLINYYTSLNRFGRALVQDPEIPLQDVVEKIARLNLDTKYYDFPLSPCYYKCGVPVLYGILREVPGKWIDHVVEAERKREALPNCSLKRKASA</sequence>
<comment type="caution">
    <text evidence="1">The sequence shown here is derived from an EMBL/GenBank/DDBJ whole genome shotgun (WGS) entry which is preliminary data.</text>
</comment>